<keyword evidence="4" id="KW-0949">S-adenosyl-L-methionine</keyword>
<evidence type="ECO:0000256" key="2">
    <source>
        <dbReference type="ARBA" id="ARBA00022603"/>
    </source>
</evidence>
<evidence type="ECO:0000256" key="1">
    <source>
        <dbReference type="ARBA" id="ARBA00001966"/>
    </source>
</evidence>
<comment type="caution">
    <text evidence="9">The sequence shown here is derived from an EMBL/GenBank/DDBJ whole genome shotgun (WGS) entry which is preliminary data.</text>
</comment>
<dbReference type="AlphaFoldDB" id="A0A926DRK4"/>
<dbReference type="GO" id="GO:0051539">
    <property type="term" value="F:4 iron, 4 sulfur cluster binding"/>
    <property type="evidence" value="ECO:0007669"/>
    <property type="project" value="UniProtKB-KW"/>
</dbReference>
<evidence type="ECO:0000256" key="5">
    <source>
        <dbReference type="ARBA" id="ARBA00022723"/>
    </source>
</evidence>
<dbReference type="Pfam" id="PF04055">
    <property type="entry name" value="Radical_SAM"/>
    <property type="match status" value="1"/>
</dbReference>
<evidence type="ECO:0000256" key="3">
    <source>
        <dbReference type="ARBA" id="ARBA00022679"/>
    </source>
</evidence>
<dbReference type="GO" id="GO:0046872">
    <property type="term" value="F:metal ion binding"/>
    <property type="evidence" value="ECO:0007669"/>
    <property type="project" value="UniProtKB-KW"/>
</dbReference>
<reference evidence="9" key="1">
    <citation type="submission" date="2020-08" db="EMBL/GenBank/DDBJ databases">
        <title>Genome public.</title>
        <authorList>
            <person name="Liu C."/>
            <person name="Sun Q."/>
        </authorList>
    </citation>
    <scope>NUCLEOTIDE SEQUENCE</scope>
    <source>
        <strain evidence="9">NSJ-32</strain>
    </source>
</reference>
<evidence type="ECO:0000313" key="9">
    <source>
        <dbReference type="EMBL" id="MBC8542743.1"/>
    </source>
</evidence>
<dbReference type="Pfam" id="PF13282">
    <property type="entry name" value="DUF4070"/>
    <property type="match status" value="1"/>
</dbReference>
<dbReference type="InterPro" id="IPR006638">
    <property type="entry name" value="Elp3/MiaA/NifB-like_rSAM"/>
</dbReference>
<keyword evidence="2" id="KW-0489">Methyltransferase</keyword>
<dbReference type="InterPro" id="IPR025274">
    <property type="entry name" value="DUF4070"/>
</dbReference>
<evidence type="ECO:0000256" key="6">
    <source>
        <dbReference type="ARBA" id="ARBA00023004"/>
    </source>
</evidence>
<keyword evidence="3" id="KW-0808">Transferase</keyword>
<dbReference type="Gene3D" id="3.80.30.20">
    <property type="entry name" value="tm_1862 like domain"/>
    <property type="match status" value="1"/>
</dbReference>
<dbReference type="SFLD" id="SFLDG01123">
    <property type="entry name" value="methyltransferase_(Class_B)"/>
    <property type="match status" value="1"/>
</dbReference>
<gene>
    <name evidence="9" type="ORF">H8730_04175</name>
</gene>
<dbReference type="GO" id="GO:0005829">
    <property type="term" value="C:cytosol"/>
    <property type="evidence" value="ECO:0007669"/>
    <property type="project" value="TreeGrafter"/>
</dbReference>
<feature type="domain" description="Radical SAM core" evidence="8">
    <location>
        <begin position="172"/>
        <end position="399"/>
    </location>
</feature>
<comment type="cofactor">
    <cofactor evidence="1">
        <name>[4Fe-4S] cluster</name>
        <dbReference type="ChEBI" id="CHEBI:49883"/>
    </cofactor>
</comment>
<keyword evidence="6" id="KW-0408">Iron</keyword>
<dbReference type="InterPro" id="IPR058240">
    <property type="entry name" value="rSAM_sf"/>
</dbReference>
<dbReference type="InterPro" id="IPR007197">
    <property type="entry name" value="rSAM"/>
</dbReference>
<keyword evidence="5" id="KW-0479">Metal-binding</keyword>
<dbReference type="Gene3D" id="3.40.50.280">
    <property type="entry name" value="Cobalamin-binding domain"/>
    <property type="match status" value="1"/>
</dbReference>
<proteinExistence type="predicted"/>
<dbReference type="SMART" id="SM00729">
    <property type="entry name" value="Elp3"/>
    <property type="match status" value="1"/>
</dbReference>
<keyword evidence="10" id="KW-1185">Reference proteome</keyword>
<dbReference type="PROSITE" id="PS51918">
    <property type="entry name" value="RADICAL_SAM"/>
    <property type="match status" value="1"/>
</dbReference>
<evidence type="ECO:0000256" key="4">
    <source>
        <dbReference type="ARBA" id="ARBA00022691"/>
    </source>
</evidence>
<dbReference type="RefSeq" id="WP_177719292.1">
    <property type="nucleotide sequence ID" value="NZ_JACRSQ010000004.1"/>
</dbReference>
<dbReference type="InterPro" id="IPR034466">
    <property type="entry name" value="Methyltransferase_Class_B"/>
</dbReference>
<keyword evidence="7" id="KW-0411">Iron-sulfur</keyword>
<dbReference type="PANTHER" id="PTHR43409">
    <property type="entry name" value="ANAEROBIC MAGNESIUM-PROTOPORPHYRIN IX MONOMETHYL ESTER CYCLASE-RELATED"/>
    <property type="match status" value="1"/>
</dbReference>
<sequence length="435" mass="49890">MTIALISPKGVGMGRAEENTQTANLYSKLSNINSLQELMACPNSPLLTIASMAKPYFDTIEYLDEEVDPLDFSKGYDIVAMSFMTQQATRAYELAAQFRHLGSYTICGGMHPTSLPDEASQYFDTVFVGECENTWRDFIRDYQRGTPHKIYRNQAIIAMEQVPMPSYELLRMEKYRTIPVQISRGCPHNCAFCASTKVYGPQYRHKSVSQILDELAVIQRQKTFPHIYFTDDNMLVQKKFSLELLEAFQGQRMRWMTHTDIGVAEQKEILSRLYAAGCRKVVIGFESIVSDSLLHMEKWKYARLPQYAKAIETIQSYGIGVWGTFIVGLDHDDRSVFQKVIDFTLENHLYGAMISVPTPFPGSALYAQLEQEGRILTKHWGSYTLWNVVVSPKNMTAKDLEDGFSRTLRAIYSKEASHERLEYFKELWKRRQTGP</sequence>
<evidence type="ECO:0000313" key="10">
    <source>
        <dbReference type="Proteomes" id="UP000657006"/>
    </source>
</evidence>
<dbReference type="EMBL" id="JACRSQ010000004">
    <property type="protein sequence ID" value="MBC8542743.1"/>
    <property type="molecule type" value="Genomic_DNA"/>
</dbReference>
<organism evidence="9 10">
    <name type="scientific">Bianquea renquensis</name>
    <dbReference type="NCBI Taxonomy" id="2763661"/>
    <lineage>
        <taxon>Bacteria</taxon>
        <taxon>Bacillati</taxon>
        <taxon>Bacillota</taxon>
        <taxon>Clostridia</taxon>
        <taxon>Eubacteriales</taxon>
        <taxon>Bianqueaceae</taxon>
        <taxon>Bianquea</taxon>
    </lineage>
</organism>
<evidence type="ECO:0000259" key="8">
    <source>
        <dbReference type="PROSITE" id="PS51918"/>
    </source>
</evidence>
<dbReference type="InterPro" id="IPR051198">
    <property type="entry name" value="BchE-like"/>
</dbReference>
<dbReference type="Proteomes" id="UP000657006">
    <property type="component" value="Unassembled WGS sequence"/>
</dbReference>
<dbReference type="GO" id="GO:0003824">
    <property type="term" value="F:catalytic activity"/>
    <property type="evidence" value="ECO:0007669"/>
    <property type="project" value="InterPro"/>
</dbReference>
<dbReference type="PANTHER" id="PTHR43409:SF7">
    <property type="entry name" value="BLL1977 PROTEIN"/>
    <property type="match status" value="1"/>
</dbReference>
<dbReference type="SUPFAM" id="SSF102114">
    <property type="entry name" value="Radical SAM enzymes"/>
    <property type="match status" value="1"/>
</dbReference>
<evidence type="ECO:0000256" key="7">
    <source>
        <dbReference type="ARBA" id="ARBA00023014"/>
    </source>
</evidence>
<name>A0A926DRK4_9FIRM</name>
<protein>
    <submittedName>
        <fullName evidence="9">B12-binding domain-containing radical SAM protein</fullName>
    </submittedName>
</protein>
<accession>A0A926DRK4</accession>
<dbReference type="InterPro" id="IPR023404">
    <property type="entry name" value="rSAM_horseshoe"/>
</dbReference>
<dbReference type="SFLD" id="SFLDS00029">
    <property type="entry name" value="Radical_SAM"/>
    <property type="match status" value="1"/>
</dbReference>
<dbReference type="SFLD" id="SFLDG01082">
    <property type="entry name" value="B12-binding_domain_containing"/>
    <property type="match status" value="1"/>
</dbReference>